<evidence type="ECO:0000313" key="2">
    <source>
        <dbReference type="Proteomes" id="UP001055072"/>
    </source>
</evidence>
<proteinExistence type="predicted"/>
<dbReference type="EMBL" id="MU274955">
    <property type="protein sequence ID" value="KAI0083718.1"/>
    <property type="molecule type" value="Genomic_DNA"/>
</dbReference>
<name>A0ACB8TNY9_9APHY</name>
<feature type="non-terminal residue" evidence="1">
    <location>
        <position position="127"/>
    </location>
</feature>
<keyword evidence="2" id="KW-1185">Reference proteome</keyword>
<accession>A0ACB8TNY9</accession>
<comment type="caution">
    <text evidence="1">The sequence shown here is derived from an EMBL/GenBank/DDBJ whole genome shotgun (WGS) entry which is preliminary data.</text>
</comment>
<dbReference type="Proteomes" id="UP001055072">
    <property type="component" value="Unassembled WGS sequence"/>
</dbReference>
<evidence type="ECO:0000313" key="1">
    <source>
        <dbReference type="EMBL" id="KAI0083718.1"/>
    </source>
</evidence>
<sequence length="127" mass="14119">MASMACRDGQLKCTLILFSVQVCACVHFRAYCCTRDLDECPSDMSFVLLACTVPSSFYILSTFMYNFEDGYHDSYSSEVPEPPPVSVVLRRIRPQGLTLSRDANASRTLIAILAPTFNDCSAIDEAR</sequence>
<gene>
    <name evidence="1" type="ORF">BDY19DRAFT_976260</name>
</gene>
<reference evidence="1" key="1">
    <citation type="journal article" date="2021" name="Environ. Microbiol.">
        <title>Gene family expansions and transcriptome signatures uncover fungal adaptations to wood decay.</title>
        <authorList>
            <person name="Hage H."/>
            <person name="Miyauchi S."/>
            <person name="Viragh M."/>
            <person name="Drula E."/>
            <person name="Min B."/>
            <person name="Chaduli D."/>
            <person name="Navarro D."/>
            <person name="Favel A."/>
            <person name="Norest M."/>
            <person name="Lesage-Meessen L."/>
            <person name="Balint B."/>
            <person name="Merenyi Z."/>
            <person name="de Eugenio L."/>
            <person name="Morin E."/>
            <person name="Martinez A.T."/>
            <person name="Baldrian P."/>
            <person name="Stursova M."/>
            <person name="Martinez M.J."/>
            <person name="Novotny C."/>
            <person name="Magnuson J.K."/>
            <person name="Spatafora J.W."/>
            <person name="Maurice S."/>
            <person name="Pangilinan J."/>
            <person name="Andreopoulos W."/>
            <person name="LaButti K."/>
            <person name="Hundley H."/>
            <person name="Na H."/>
            <person name="Kuo A."/>
            <person name="Barry K."/>
            <person name="Lipzen A."/>
            <person name="Henrissat B."/>
            <person name="Riley R."/>
            <person name="Ahrendt S."/>
            <person name="Nagy L.G."/>
            <person name="Grigoriev I.V."/>
            <person name="Martin F."/>
            <person name="Rosso M.N."/>
        </authorList>
    </citation>
    <scope>NUCLEOTIDE SEQUENCE</scope>
    <source>
        <strain evidence="1">CBS 384.51</strain>
    </source>
</reference>
<organism evidence="1 2">
    <name type="scientific">Irpex rosettiformis</name>
    <dbReference type="NCBI Taxonomy" id="378272"/>
    <lineage>
        <taxon>Eukaryota</taxon>
        <taxon>Fungi</taxon>
        <taxon>Dikarya</taxon>
        <taxon>Basidiomycota</taxon>
        <taxon>Agaricomycotina</taxon>
        <taxon>Agaricomycetes</taxon>
        <taxon>Polyporales</taxon>
        <taxon>Irpicaceae</taxon>
        <taxon>Irpex</taxon>
    </lineage>
</organism>
<protein>
    <submittedName>
        <fullName evidence="1">Uncharacterized protein</fullName>
    </submittedName>
</protein>